<evidence type="ECO:0000313" key="16">
    <source>
        <dbReference type="EMBL" id="MFD0283388.1"/>
    </source>
</evidence>
<dbReference type="InterPro" id="IPR001930">
    <property type="entry name" value="Peptidase_M1"/>
</dbReference>
<keyword evidence="6" id="KW-0645">Protease</keyword>
<organism evidence="16 17">
    <name type="scientific">Streptomyces lutosisoli</name>
    <dbReference type="NCBI Taxonomy" id="2665721"/>
    <lineage>
        <taxon>Bacteria</taxon>
        <taxon>Bacillati</taxon>
        <taxon>Actinomycetota</taxon>
        <taxon>Actinomycetes</taxon>
        <taxon>Kitasatosporales</taxon>
        <taxon>Streptomycetaceae</taxon>
        <taxon>Streptomyces</taxon>
    </lineage>
</organism>
<dbReference type="Gene3D" id="1.10.390.10">
    <property type="entry name" value="Neutral Protease Domain 2"/>
    <property type="match status" value="1"/>
</dbReference>
<evidence type="ECO:0000259" key="15">
    <source>
        <dbReference type="Pfam" id="PF17900"/>
    </source>
</evidence>
<evidence type="ECO:0000259" key="14">
    <source>
        <dbReference type="Pfam" id="PF01433"/>
    </source>
</evidence>
<evidence type="ECO:0000256" key="8">
    <source>
        <dbReference type="ARBA" id="ARBA00022801"/>
    </source>
</evidence>
<keyword evidence="10" id="KW-0482">Metalloprotease</keyword>
<evidence type="ECO:0000256" key="4">
    <source>
        <dbReference type="ARBA" id="ARBA00012564"/>
    </source>
</evidence>
<dbReference type="InterPro" id="IPR014782">
    <property type="entry name" value="Peptidase_M1_dom"/>
</dbReference>
<dbReference type="PRINTS" id="PR00756">
    <property type="entry name" value="ALADIPTASE"/>
</dbReference>
<keyword evidence="17" id="KW-1185">Reference proteome</keyword>
<dbReference type="Pfam" id="PF17900">
    <property type="entry name" value="Peptidase_M1_N"/>
    <property type="match status" value="1"/>
</dbReference>
<dbReference type="GO" id="GO:0004177">
    <property type="term" value="F:aminopeptidase activity"/>
    <property type="evidence" value="ECO:0007669"/>
    <property type="project" value="UniProtKB-KW"/>
</dbReference>
<evidence type="ECO:0000313" key="17">
    <source>
        <dbReference type="Proteomes" id="UP001596957"/>
    </source>
</evidence>
<reference evidence="17" key="1">
    <citation type="journal article" date="2019" name="Int. J. Syst. Evol. Microbiol.">
        <title>The Global Catalogue of Microorganisms (GCM) 10K type strain sequencing project: providing services to taxonomists for standard genome sequencing and annotation.</title>
        <authorList>
            <consortium name="The Broad Institute Genomics Platform"/>
            <consortium name="The Broad Institute Genome Sequencing Center for Infectious Disease"/>
            <person name="Wu L."/>
            <person name="Ma J."/>
        </authorList>
    </citation>
    <scope>NUCLEOTIDE SEQUENCE [LARGE SCALE GENOMIC DNA]</scope>
    <source>
        <strain evidence="17">CGMCC 4.7198</strain>
    </source>
</reference>
<dbReference type="PANTHER" id="PTHR11533:SF297">
    <property type="entry name" value="AMINOPEPTIDASE N"/>
    <property type="match status" value="1"/>
</dbReference>
<evidence type="ECO:0000256" key="5">
    <source>
        <dbReference type="ARBA" id="ARBA00015611"/>
    </source>
</evidence>
<name>A0ABW2VFX0_9ACTN</name>
<keyword evidence="9" id="KW-0862">Zinc</keyword>
<evidence type="ECO:0000256" key="3">
    <source>
        <dbReference type="ARBA" id="ARBA00010136"/>
    </source>
</evidence>
<gene>
    <name evidence="16" type="ORF">ACFQZP_17240</name>
</gene>
<dbReference type="SUPFAM" id="SSF55486">
    <property type="entry name" value="Metalloproteases ('zincins'), catalytic domain"/>
    <property type="match status" value="1"/>
</dbReference>
<dbReference type="PROSITE" id="PS51257">
    <property type="entry name" value="PROKAR_LIPOPROTEIN"/>
    <property type="match status" value="1"/>
</dbReference>
<dbReference type="InterPro" id="IPR045357">
    <property type="entry name" value="Aminopeptidase_N-like_N"/>
</dbReference>
<evidence type="ECO:0000256" key="9">
    <source>
        <dbReference type="ARBA" id="ARBA00022833"/>
    </source>
</evidence>
<evidence type="ECO:0000256" key="10">
    <source>
        <dbReference type="ARBA" id="ARBA00023049"/>
    </source>
</evidence>
<dbReference type="Pfam" id="PF01433">
    <property type="entry name" value="Peptidase_M1"/>
    <property type="match status" value="1"/>
</dbReference>
<keyword evidence="13" id="KW-0732">Signal</keyword>
<keyword evidence="16" id="KW-0031">Aminopeptidase</keyword>
<dbReference type="InterPro" id="IPR050344">
    <property type="entry name" value="Peptidase_M1_aminopeptidases"/>
</dbReference>
<dbReference type="InterPro" id="IPR042097">
    <property type="entry name" value="Aminopeptidase_N-like_N_sf"/>
</dbReference>
<evidence type="ECO:0000256" key="7">
    <source>
        <dbReference type="ARBA" id="ARBA00022723"/>
    </source>
</evidence>
<feature type="domain" description="Aminopeptidase N-like N-terminal" evidence="15">
    <location>
        <begin position="53"/>
        <end position="224"/>
    </location>
</feature>
<dbReference type="SUPFAM" id="SSF63737">
    <property type="entry name" value="Leukotriene A4 hydrolase N-terminal domain"/>
    <property type="match status" value="1"/>
</dbReference>
<evidence type="ECO:0000256" key="6">
    <source>
        <dbReference type="ARBA" id="ARBA00022670"/>
    </source>
</evidence>
<protein>
    <recommendedName>
        <fullName evidence="5">Aminopeptidase N</fullName>
        <ecNumber evidence="4">3.4.11.2</ecNumber>
    </recommendedName>
    <alternativeName>
        <fullName evidence="11">Alanine aminopeptidase</fullName>
    </alternativeName>
    <alternativeName>
        <fullName evidence="12">Lysyl aminopeptidase</fullName>
    </alternativeName>
</protein>
<feature type="domain" description="Peptidase M1 membrane alanine aminopeptidase" evidence="14">
    <location>
        <begin position="312"/>
        <end position="460"/>
    </location>
</feature>
<dbReference type="PANTHER" id="PTHR11533">
    <property type="entry name" value="PROTEASE M1 ZINC METALLOPROTEASE"/>
    <property type="match status" value="1"/>
</dbReference>
<dbReference type="CDD" id="cd09603">
    <property type="entry name" value="M1_APN_like"/>
    <property type="match status" value="1"/>
</dbReference>
<comment type="caution">
    <text evidence="16">The sequence shown here is derived from an EMBL/GenBank/DDBJ whole genome shotgun (WGS) entry which is preliminary data.</text>
</comment>
<evidence type="ECO:0000256" key="2">
    <source>
        <dbReference type="ARBA" id="ARBA00001947"/>
    </source>
</evidence>
<evidence type="ECO:0000256" key="13">
    <source>
        <dbReference type="SAM" id="SignalP"/>
    </source>
</evidence>
<evidence type="ECO:0000256" key="1">
    <source>
        <dbReference type="ARBA" id="ARBA00000098"/>
    </source>
</evidence>
<dbReference type="InterPro" id="IPR027268">
    <property type="entry name" value="Peptidase_M4/M1_CTD_sf"/>
</dbReference>
<dbReference type="Gene3D" id="2.60.40.1730">
    <property type="entry name" value="tricorn interacting facor f3 domain"/>
    <property type="match status" value="1"/>
</dbReference>
<proteinExistence type="inferred from homology"/>
<dbReference type="Proteomes" id="UP001596957">
    <property type="component" value="Unassembled WGS sequence"/>
</dbReference>
<dbReference type="EMBL" id="JBHTEC010000001">
    <property type="protein sequence ID" value="MFD0283388.1"/>
    <property type="molecule type" value="Genomic_DNA"/>
</dbReference>
<comment type="similarity">
    <text evidence="3">Belongs to the peptidase M1 family.</text>
</comment>
<sequence length="470" mass="51536">MGVPRSSAVAPFALALAVVLTACGGGGVHGKPGASGVRDPYFPKMGNGGYDVSHYGLTLSYDPRRKHLDGTAEITARATQNLSAFHLDLKGLDVEGVTVEGKDARWNRAGQELTVRPHDDLDKGETFRATVRYSGTPETITDPDTSEEGWLRTADGAVALGEPTGSMAWFPGNHHPSDKASYDIRITVPEGLKAVSNGELTGETTAKGRTTFDWHTAEPMASYVATLAIGEYKISRSTTENGLPVYVAVDPTQVKASKKVLAQIPEIMDWEEYNFGPYPFSSTGAIVDRGDDAGYALESQTRPFFPGAPDTKTLVHELAHQWYGDSVTPESWKDMWLNEGFATYAEWLWQEDHDGDTADEIFNSLYKGDYYDDPADNEAVWAFPPAKPTSAAHISDSPVYERGAMVLHKIRQAVGDDTFYDIIQGWAAAHRHGNADTDDFTAYVEKMAPDQDFSEIWKDWLYGEGKPDHP</sequence>
<feature type="signal peptide" evidence="13">
    <location>
        <begin position="1"/>
        <end position="22"/>
    </location>
</feature>
<dbReference type="RefSeq" id="WP_381264488.1">
    <property type="nucleotide sequence ID" value="NZ_JBHTBI010000104.1"/>
</dbReference>
<evidence type="ECO:0000256" key="11">
    <source>
        <dbReference type="ARBA" id="ARBA00029811"/>
    </source>
</evidence>
<keyword evidence="8 16" id="KW-0378">Hydrolase</keyword>
<keyword evidence="7" id="KW-0479">Metal-binding</keyword>
<feature type="chain" id="PRO_5046046858" description="Aminopeptidase N" evidence="13">
    <location>
        <begin position="23"/>
        <end position="470"/>
    </location>
</feature>
<dbReference type="EC" id="3.4.11.2" evidence="4"/>
<evidence type="ECO:0000256" key="12">
    <source>
        <dbReference type="ARBA" id="ARBA00031533"/>
    </source>
</evidence>
<comment type="cofactor">
    <cofactor evidence="2">
        <name>Zn(2+)</name>
        <dbReference type="ChEBI" id="CHEBI:29105"/>
    </cofactor>
</comment>
<comment type="catalytic activity">
    <reaction evidence="1">
        <text>Release of an N-terminal amino acid, Xaa-|-Yaa- from a peptide, amide or arylamide. Xaa is preferably Ala, but may be most amino acids including Pro (slow action). When a terminal hydrophobic residue is followed by a prolyl residue, the two may be released as an intact Xaa-Pro dipeptide.</text>
        <dbReference type="EC" id="3.4.11.2"/>
    </reaction>
</comment>
<accession>A0ABW2VFX0</accession>